<dbReference type="Proteomes" id="UP001499895">
    <property type="component" value="Unassembled WGS sequence"/>
</dbReference>
<dbReference type="InterPro" id="IPR014031">
    <property type="entry name" value="Ketoacyl_synth_C"/>
</dbReference>
<dbReference type="InterPro" id="IPR018201">
    <property type="entry name" value="Ketoacyl_synth_AS"/>
</dbReference>
<sequence>MGSMPNEEKLVEYLKWVTADLQKARQRLAELEAGTEEPVAIVGMACRYPGGVTSADELWQLVLDGGDAISEWPTDRGWDIDGLYDPEPGKPGRSYTREGGFLDGATRFDAGFFGISPREALSMDPQQRVLLETAWEVLEQAGIDAAELRGSRTGVFVGAVEESYLGLNAPEEFEGYLMTGKLGSVASGRIAYSLGLEGPAVTIDTACSSSLVALHLAVQSVRSGESTLALAGGATVNGDPGGFVDFSRQRGLAADGRIKSFSAAADGTSWAEGVGLVLVEKLSDAQRNGHRVLAVVRGSAVNQDGASNGLTAPNGPSQERVIRQALANARLTPADVDAVEAHGTGTRLGDPIEAQALLATYGQGRPEDRPLLLGSMKSNIGHTVAAAGVGGVIKMIQAMRHGVLPRTLHLDEPTPFVDWDSGAVELLTETTRWPSTDAPRRAAVSSFGVSGTNAHVILEQAPEAVPEERDTAGRVALPAIPWLLSAKSAEALAAQARRLLDRLTESGPDPLDVAFSLATSRTALEHRAVAVGRDRDDLAAALEALSRGETAPSVALGNAARPGRTGFLFTGQGAQRAGMAGELYAAFPVFAAAFDAVCAELDPKLERPLAEVIASGEGLDRTGFTQPALFAVEVALFRLLESWGVRPDYVAGHSIGELAAAHVAGVMSLADACALVAARAKLMEALPTGGAMVAVQATEEEVRPLLAGFEDRVSIAAVNGPTSVVLSGDEDATTELAARLRDQGRKTKRLAVSHAFHSPRMDPMLAEFRAVAATLTYREPEIPVVSTLTGRLAEGEDLRTAGYWADQVRGTVRFADAVRTLEAEGATFLLEIGPDGVLSALAAEATGATAAAGGTTAVTALPALRAGRPEVDTLITALGQLHNHGVPVDWRAFFAPTGARRVDLPTYAFQQQRYWLDPAQTPDGAAGLGLESAGHPLLGAAIALAGADEALFTSRVSLRTHPWTADHRVHGVPVLPAAALVELAVRAGDELGCTALETLTVTRPLVLPERGAVRVQVAVGAPDGEDRRPVTVHARPDDSTGPWTLHARGRLGSGGPAAFDLLQWPPADAVETAAEDAYERLTGAGLSCGPAFRGLTHVWRRDDEIFAEVRLPEPAQADAAAFGLHPALLDAALHAALPDPAGTTPEPAARLAAQWDGLRLYATGASVLRVRLTPAADGTLSVRLADGSGQPVASVDSLALRPVSAGELGDVRTRPQDSLFHVGWNPLPVPRPESGTRWALLGSGEDVAGERFPTVAAVGDAVAAGTPVDAVLLRAEPADPRDLTASVHTRAHHMLALVQEWLAEERLETVPLVVATRGGVAALDGEDVTDLGAAALWGLLRSAQGEAPGRIVLTDLDAAGLLGSVLASGEPQTAVRDGRVLIPRLARTTAEPQDTAAPWSREGTVLITGGTGSLGALFARHLITEHGVTRLLLTSRRGPGAPGAEDLRQELSGLGATVTVAACDTADRDALAALLATVPADHPLTGVVHAAGVLDDGLISALTPERLSAVLRPKADAAWHLHELTRGLELTHFVLFSSVAGVIGGPGQGNYAAANAFLDALAQHRAAHGLPATSLAWGLWQQERGMSEHLEEADLQRIARSGLLPIAQDRGPALMDAAVTADRAAAVVTPMDVAALRAHRTQAPLVLTGLIRNPLRRTAQNTDTGPGSLAQRLAGADEAEQHRLVLDLVRAEMAHVLGHTDPTGGAIAADQPFPALGFDSLTSVELRNRLGEAVGTRLPATLVFDHPTPAALAAFLRAGLLDGPAAASPRGDVDFRAEVRLADDIRPAAEVVRVAENPAEVLLTGATGFLGAFLLRDLMRTTDATIHCLVRGADEEQARDRLRQNMEWYRIWDDVDPARLKVVVGDLGRPRLGLTEDAFDALARSVDVIHHAGATVHWLHPYTELKAANVGGTEEILRLAARHRTVPVHYVSTVGVFAGAVTEGVPLKVDDLTGPAEILPTGYVQSKWVAEQVIRLAQDRGLPVSVYRVDVISGDQESGACQTRDFVWLSLKGLLQAGAVPDTLAGSVHAVPVDYVSAALLALARQDRAVGRTFHLYNQSALTFAEFADHLRSFGYALGELDWNTWSALVRSDAENAMNPLLDAFEVMVSDSGSFYPPFDTSLTEEALEGTGVVCPELTKELFAKYVDFFVDAGWFPAPATPQEVTAP</sequence>
<evidence type="ECO:0000256" key="6">
    <source>
        <dbReference type="ARBA" id="ARBA00023194"/>
    </source>
</evidence>
<dbReference type="PANTHER" id="PTHR43775">
    <property type="entry name" value="FATTY ACID SYNTHASE"/>
    <property type="match status" value="1"/>
</dbReference>
<evidence type="ECO:0000256" key="8">
    <source>
        <dbReference type="ARBA" id="ARBA00023315"/>
    </source>
</evidence>
<dbReference type="InterPro" id="IPR055123">
    <property type="entry name" value="SpnB-like_Rossmann"/>
</dbReference>
<feature type="active site" description="Proton acceptor; for dehydratase activity" evidence="9">
    <location>
        <position position="967"/>
    </location>
</feature>
<evidence type="ECO:0000259" key="12">
    <source>
        <dbReference type="PROSITE" id="PS52019"/>
    </source>
</evidence>
<evidence type="ECO:0000256" key="2">
    <source>
        <dbReference type="ARBA" id="ARBA00004792"/>
    </source>
</evidence>
<evidence type="ECO:0000256" key="1">
    <source>
        <dbReference type="ARBA" id="ARBA00001957"/>
    </source>
</evidence>
<dbReference type="InterPro" id="IPR010080">
    <property type="entry name" value="Thioester_reductase-like_dom"/>
</dbReference>
<protein>
    <submittedName>
        <fullName evidence="13">Type I polyketide synthase</fullName>
    </submittedName>
</protein>
<dbReference type="SMART" id="SM01294">
    <property type="entry name" value="PKS_PP_betabranch"/>
    <property type="match status" value="1"/>
</dbReference>
<feature type="region of interest" description="N-terminal hotdog fold" evidence="9">
    <location>
        <begin position="935"/>
        <end position="1058"/>
    </location>
</feature>
<dbReference type="NCBIfam" id="TIGR01746">
    <property type="entry name" value="Thioester-redct"/>
    <property type="match status" value="1"/>
</dbReference>
<dbReference type="InterPro" id="IPR006162">
    <property type="entry name" value="Ppantetheine_attach_site"/>
</dbReference>
<dbReference type="InterPro" id="IPR013120">
    <property type="entry name" value="FAR_NAD-bd"/>
</dbReference>
<comment type="caution">
    <text evidence="13">The sequence shown here is derived from an EMBL/GenBank/DDBJ whole genome shotgun (WGS) entry which is preliminary data.</text>
</comment>
<dbReference type="Pfam" id="PF00109">
    <property type="entry name" value="ketoacyl-synt"/>
    <property type="match status" value="1"/>
</dbReference>
<dbReference type="SUPFAM" id="SSF47336">
    <property type="entry name" value="ACP-like"/>
    <property type="match status" value="1"/>
</dbReference>
<dbReference type="SUPFAM" id="SSF53901">
    <property type="entry name" value="Thiolase-like"/>
    <property type="match status" value="1"/>
</dbReference>
<dbReference type="PROSITE" id="PS00606">
    <property type="entry name" value="KS3_1"/>
    <property type="match status" value="1"/>
</dbReference>
<evidence type="ECO:0000256" key="4">
    <source>
        <dbReference type="ARBA" id="ARBA00022553"/>
    </source>
</evidence>
<dbReference type="Gene3D" id="3.30.70.3290">
    <property type="match status" value="1"/>
</dbReference>
<evidence type="ECO:0000259" key="11">
    <source>
        <dbReference type="PROSITE" id="PS52004"/>
    </source>
</evidence>
<dbReference type="InterPro" id="IPR013968">
    <property type="entry name" value="PKS_KR"/>
</dbReference>
<dbReference type="InterPro" id="IPR049551">
    <property type="entry name" value="PKS_DH_C"/>
</dbReference>
<dbReference type="InterPro" id="IPR016039">
    <property type="entry name" value="Thiolase-like"/>
</dbReference>
<evidence type="ECO:0000313" key="14">
    <source>
        <dbReference type="Proteomes" id="UP001499895"/>
    </source>
</evidence>
<evidence type="ECO:0000259" key="10">
    <source>
        <dbReference type="PROSITE" id="PS50075"/>
    </source>
</evidence>
<dbReference type="PROSITE" id="PS50075">
    <property type="entry name" value="CARRIER"/>
    <property type="match status" value="1"/>
</dbReference>
<dbReference type="PROSITE" id="PS52019">
    <property type="entry name" value="PKS_MFAS_DH"/>
    <property type="match status" value="1"/>
</dbReference>
<dbReference type="Pfam" id="PF08990">
    <property type="entry name" value="Docking"/>
    <property type="match status" value="1"/>
</dbReference>
<feature type="domain" description="PKS/mFAS DH" evidence="12">
    <location>
        <begin position="935"/>
        <end position="1209"/>
    </location>
</feature>
<dbReference type="InterPro" id="IPR020807">
    <property type="entry name" value="PKS_DH"/>
</dbReference>
<dbReference type="InterPro" id="IPR049552">
    <property type="entry name" value="PKS_DH_N"/>
</dbReference>
<dbReference type="SUPFAM" id="SSF55048">
    <property type="entry name" value="Probable ACP-binding domain of malonyl-CoA ACP transacylase"/>
    <property type="match status" value="1"/>
</dbReference>
<dbReference type="SMART" id="SM00822">
    <property type="entry name" value="PKS_KR"/>
    <property type="match status" value="1"/>
</dbReference>
<dbReference type="PROSITE" id="PS00012">
    <property type="entry name" value="PHOSPHOPANTETHEINE"/>
    <property type="match status" value="1"/>
</dbReference>
<dbReference type="Gene3D" id="1.10.1200.10">
    <property type="entry name" value="ACP-like"/>
    <property type="match status" value="1"/>
</dbReference>
<dbReference type="PANTHER" id="PTHR43775:SF51">
    <property type="entry name" value="INACTIVE PHENOLPHTHIOCEROL SYNTHESIS POLYKETIDE SYNTHASE TYPE I PKS1-RELATED"/>
    <property type="match status" value="1"/>
</dbReference>
<dbReference type="InterPro" id="IPR016035">
    <property type="entry name" value="Acyl_Trfase/lysoPLipase"/>
</dbReference>
<dbReference type="SMART" id="SM00825">
    <property type="entry name" value="PKS_KS"/>
    <property type="match status" value="1"/>
</dbReference>
<dbReference type="InterPro" id="IPR036736">
    <property type="entry name" value="ACP-like_sf"/>
</dbReference>
<dbReference type="Gene3D" id="3.40.47.10">
    <property type="match status" value="1"/>
</dbReference>
<dbReference type="InterPro" id="IPR015083">
    <property type="entry name" value="NorB/c/GfsB-D-like_docking"/>
</dbReference>
<dbReference type="InterPro" id="IPR014030">
    <property type="entry name" value="Ketoacyl_synth_N"/>
</dbReference>
<dbReference type="SMART" id="SM00823">
    <property type="entry name" value="PKS_PP"/>
    <property type="match status" value="1"/>
</dbReference>
<organism evidence="13 14">
    <name type="scientific">Streptomyces stramineus</name>
    <dbReference type="NCBI Taxonomy" id="173861"/>
    <lineage>
        <taxon>Bacteria</taxon>
        <taxon>Bacillati</taxon>
        <taxon>Actinomycetota</taxon>
        <taxon>Actinomycetes</taxon>
        <taxon>Kitasatosporales</taxon>
        <taxon>Streptomycetaceae</taxon>
        <taxon>Streptomyces</taxon>
    </lineage>
</organism>
<comment type="cofactor">
    <cofactor evidence="1">
        <name>pantetheine 4'-phosphate</name>
        <dbReference type="ChEBI" id="CHEBI:47942"/>
    </cofactor>
</comment>
<dbReference type="Pfam" id="PF14765">
    <property type="entry name" value="PS-DH"/>
    <property type="match status" value="1"/>
</dbReference>
<reference evidence="13 14" key="1">
    <citation type="journal article" date="2019" name="Int. J. Syst. Evol. Microbiol.">
        <title>The Global Catalogue of Microorganisms (GCM) 10K type strain sequencing project: providing services to taxonomists for standard genome sequencing and annotation.</title>
        <authorList>
            <consortium name="The Broad Institute Genomics Platform"/>
            <consortium name="The Broad Institute Genome Sequencing Center for Infectious Disease"/>
            <person name="Wu L."/>
            <person name="Ma J."/>
        </authorList>
    </citation>
    <scope>NUCLEOTIDE SEQUENCE [LARGE SCALE GENOMIC DNA]</scope>
    <source>
        <strain evidence="13 14">JCM 10649</strain>
    </source>
</reference>
<keyword evidence="4" id="KW-0597">Phosphoprotein</keyword>
<comment type="pathway">
    <text evidence="2">Antibiotic biosynthesis.</text>
</comment>
<name>A0ABN0ZWR0_9ACTN</name>
<feature type="active site" description="Proton donor; for dehydratase activity" evidence="9">
    <location>
        <position position="1130"/>
    </location>
</feature>
<keyword evidence="3" id="KW-0596">Phosphopantetheine</keyword>
<dbReference type="Pfam" id="PF07993">
    <property type="entry name" value="NAD_binding_4"/>
    <property type="match status" value="1"/>
</dbReference>
<dbReference type="SUPFAM" id="SSF51735">
    <property type="entry name" value="NAD(P)-binding Rossmann-fold domains"/>
    <property type="match status" value="3"/>
</dbReference>
<dbReference type="InterPro" id="IPR032821">
    <property type="entry name" value="PKS_assoc"/>
</dbReference>
<feature type="domain" description="Carrier" evidence="10">
    <location>
        <begin position="1683"/>
        <end position="1760"/>
    </location>
</feature>
<dbReference type="Pfam" id="PF21089">
    <property type="entry name" value="PKS_DH_N"/>
    <property type="match status" value="1"/>
</dbReference>
<dbReference type="EMBL" id="BAAAHB010000020">
    <property type="protein sequence ID" value="GAA0461006.1"/>
    <property type="molecule type" value="Genomic_DNA"/>
</dbReference>
<evidence type="ECO:0000313" key="13">
    <source>
        <dbReference type="EMBL" id="GAA0461006.1"/>
    </source>
</evidence>
<evidence type="ECO:0000256" key="7">
    <source>
        <dbReference type="ARBA" id="ARBA00023268"/>
    </source>
</evidence>
<dbReference type="CDD" id="cd05235">
    <property type="entry name" value="SDR_e1"/>
    <property type="match status" value="1"/>
</dbReference>
<dbReference type="InterPro" id="IPR001227">
    <property type="entry name" value="Ac_transferase_dom_sf"/>
</dbReference>
<dbReference type="Gene3D" id="3.40.50.720">
    <property type="entry name" value="NAD(P)-binding Rossmann-like Domain"/>
    <property type="match status" value="2"/>
</dbReference>
<evidence type="ECO:0000256" key="9">
    <source>
        <dbReference type="PROSITE-ProRule" id="PRU01363"/>
    </source>
</evidence>
<dbReference type="Gene3D" id="3.40.366.10">
    <property type="entry name" value="Malonyl-Coenzyme A Acyl Carrier Protein, domain 2"/>
    <property type="match status" value="1"/>
</dbReference>
<dbReference type="InterPro" id="IPR020841">
    <property type="entry name" value="PKS_Beta-ketoAc_synthase_dom"/>
</dbReference>
<accession>A0ABN0ZWR0</accession>
<dbReference type="InterPro" id="IPR009081">
    <property type="entry name" value="PP-bd_ACP"/>
</dbReference>
<dbReference type="PROSITE" id="PS52004">
    <property type="entry name" value="KS3_2"/>
    <property type="match status" value="1"/>
</dbReference>
<dbReference type="Pfam" id="PF00698">
    <property type="entry name" value="Acyl_transf_1"/>
    <property type="match status" value="1"/>
</dbReference>
<feature type="region of interest" description="C-terminal hotdog fold" evidence="9">
    <location>
        <begin position="1069"/>
        <end position="1209"/>
    </location>
</feature>
<keyword evidence="8" id="KW-0012">Acyltransferase</keyword>
<dbReference type="InterPro" id="IPR049900">
    <property type="entry name" value="PKS_mFAS_DH"/>
</dbReference>
<dbReference type="InterPro" id="IPR036291">
    <property type="entry name" value="NAD(P)-bd_dom_sf"/>
</dbReference>
<dbReference type="SMART" id="SM00826">
    <property type="entry name" value="PKS_DH"/>
    <property type="match status" value="1"/>
</dbReference>
<dbReference type="SMART" id="SM00827">
    <property type="entry name" value="PKS_AT"/>
    <property type="match status" value="1"/>
</dbReference>
<evidence type="ECO:0000256" key="3">
    <source>
        <dbReference type="ARBA" id="ARBA00022450"/>
    </source>
</evidence>
<dbReference type="InterPro" id="IPR016036">
    <property type="entry name" value="Malonyl_transacylase_ACP-bd"/>
</dbReference>
<dbReference type="InterPro" id="IPR020806">
    <property type="entry name" value="PKS_PP-bd"/>
</dbReference>
<dbReference type="InterPro" id="IPR014043">
    <property type="entry name" value="Acyl_transferase_dom"/>
</dbReference>
<keyword evidence="14" id="KW-1185">Reference proteome</keyword>
<dbReference type="Pfam" id="PF02801">
    <property type="entry name" value="Ketoacyl-synt_C"/>
    <property type="match status" value="1"/>
</dbReference>
<dbReference type="CDD" id="cd00833">
    <property type="entry name" value="PKS"/>
    <property type="match status" value="1"/>
</dbReference>
<dbReference type="Gene3D" id="3.10.129.110">
    <property type="entry name" value="Polyketide synthase dehydratase"/>
    <property type="match status" value="1"/>
</dbReference>
<evidence type="ECO:0000256" key="5">
    <source>
        <dbReference type="ARBA" id="ARBA00022679"/>
    </source>
</evidence>
<gene>
    <name evidence="13" type="ORF">GCM10009544_24430</name>
</gene>
<proteinExistence type="predicted"/>
<dbReference type="Pfam" id="PF16197">
    <property type="entry name" value="KAsynt_C_assoc"/>
    <property type="match status" value="1"/>
</dbReference>
<feature type="domain" description="Ketosynthase family 3 (KS3)" evidence="11">
    <location>
        <begin position="36"/>
        <end position="460"/>
    </location>
</feature>
<dbReference type="Pfam" id="PF08659">
    <property type="entry name" value="KR"/>
    <property type="match status" value="1"/>
</dbReference>
<dbReference type="Pfam" id="PF00550">
    <property type="entry name" value="PP-binding"/>
    <property type="match status" value="1"/>
</dbReference>
<keyword evidence="6" id="KW-0045">Antibiotic biosynthesis</keyword>
<dbReference type="Pfam" id="PF22953">
    <property type="entry name" value="SpnB_Rossmann"/>
    <property type="match status" value="1"/>
</dbReference>
<dbReference type="InterPro" id="IPR050091">
    <property type="entry name" value="PKS_NRPS_Biosynth_Enz"/>
</dbReference>
<dbReference type="SUPFAM" id="SSF52151">
    <property type="entry name" value="FabD/lysophospholipase-like"/>
    <property type="match status" value="1"/>
</dbReference>
<dbReference type="CDD" id="cd08956">
    <property type="entry name" value="KR_3_FAS_SDR_x"/>
    <property type="match status" value="1"/>
</dbReference>
<dbReference type="InterPro" id="IPR057326">
    <property type="entry name" value="KR_dom"/>
</dbReference>
<dbReference type="InterPro" id="IPR042104">
    <property type="entry name" value="PKS_dehydratase_sf"/>
</dbReference>
<keyword evidence="5" id="KW-0808">Transferase</keyword>
<keyword evidence="7" id="KW-0511">Multifunctional enzyme</keyword>